<dbReference type="VEuPathDB" id="ToxoDB:CSUI_005097"/>
<dbReference type="GeneID" id="94428487"/>
<dbReference type="Pfam" id="PF07896">
    <property type="entry name" value="DUF1674"/>
    <property type="match status" value="1"/>
</dbReference>
<feature type="region of interest" description="Disordered" evidence="2">
    <location>
        <begin position="40"/>
        <end position="95"/>
    </location>
</feature>
<proteinExistence type="inferred from homology"/>
<accession>A0A2C6K864</accession>
<name>A0A2C6K864_9APIC</name>
<dbReference type="RefSeq" id="XP_067922746.1">
    <property type="nucleotide sequence ID" value="XM_068065276.1"/>
</dbReference>
<dbReference type="EMBL" id="MIGC01002451">
    <property type="protein sequence ID" value="PHJ21061.1"/>
    <property type="molecule type" value="Genomic_DNA"/>
</dbReference>
<organism evidence="3 4">
    <name type="scientific">Cystoisospora suis</name>
    <dbReference type="NCBI Taxonomy" id="483139"/>
    <lineage>
        <taxon>Eukaryota</taxon>
        <taxon>Sar</taxon>
        <taxon>Alveolata</taxon>
        <taxon>Apicomplexa</taxon>
        <taxon>Conoidasida</taxon>
        <taxon>Coccidia</taxon>
        <taxon>Eucoccidiorida</taxon>
        <taxon>Eimeriorina</taxon>
        <taxon>Sarcocystidae</taxon>
        <taxon>Cystoisospora</taxon>
    </lineage>
</organism>
<protein>
    <submittedName>
        <fullName evidence="3">Uncharacterized protein</fullName>
    </submittedName>
</protein>
<evidence type="ECO:0000313" key="3">
    <source>
        <dbReference type="EMBL" id="PHJ21061.1"/>
    </source>
</evidence>
<evidence type="ECO:0000313" key="4">
    <source>
        <dbReference type="Proteomes" id="UP000221165"/>
    </source>
</evidence>
<dbReference type="Proteomes" id="UP000221165">
    <property type="component" value="Unassembled WGS sequence"/>
</dbReference>
<gene>
    <name evidence="3" type="ORF">CSUI_005097</name>
</gene>
<comment type="caution">
    <text evidence="3">The sequence shown here is derived from an EMBL/GenBank/DDBJ whole genome shotgun (WGS) entry which is preliminary data.</text>
</comment>
<keyword evidence="4" id="KW-1185">Reference proteome</keyword>
<dbReference type="InterPro" id="IPR012875">
    <property type="entry name" value="SDHF4"/>
</dbReference>
<evidence type="ECO:0000256" key="1">
    <source>
        <dbReference type="ARBA" id="ARBA00005701"/>
    </source>
</evidence>
<evidence type="ECO:0000256" key="2">
    <source>
        <dbReference type="SAM" id="MobiDB-lite"/>
    </source>
</evidence>
<dbReference type="AlphaFoldDB" id="A0A2C6K864"/>
<feature type="compositionally biased region" description="Basic and acidic residues" evidence="2">
    <location>
        <begin position="85"/>
        <end position="95"/>
    </location>
</feature>
<dbReference type="OrthoDB" id="330732at2759"/>
<sequence>MPGASQLDAPRIPRVIKVNRPGSAREVLPQYNTSSCNTAKTTKEACGSSGIQDKHRTSHQTDVSSKMQVECGFKYQGPEPTMHGDWAHKGRVTDF</sequence>
<reference evidence="3 4" key="1">
    <citation type="journal article" date="2017" name="Int. J. Parasitol.">
        <title>The genome of the protozoan parasite Cystoisospora suis and a reverse vaccinology approach to identify vaccine candidates.</title>
        <authorList>
            <person name="Palmieri N."/>
            <person name="Shrestha A."/>
            <person name="Ruttkowski B."/>
            <person name="Beck T."/>
            <person name="Vogl C."/>
            <person name="Tomley F."/>
            <person name="Blake D.P."/>
            <person name="Joachim A."/>
        </authorList>
    </citation>
    <scope>NUCLEOTIDE SEQUENCE [LARGE SCALE GENOMIC DNA]</scope>
    <source>
        <strain evidence="3 4">Wien I</strain>
    </source>
</reference>
<comment type="similarity">
    <text evidence="1">Belongs to the SDHAF4 family.</text>
</comment>